<dbReference type="SUPFAM" id="SSF52733">
    <property type="entry name" value="Nicotinate mononucleotide:5,6-dimethylbenzimidazole phosphoribosyltransferase (CobT)"/>
    <property type="match status" value="1"/>
</dbReference>
<evidence type="ECO:0000256" key="6">
    <source>
        <dbReference type="ARBA" id="ARBA00022676"/>
    </source>
</evidence>
<dbReference type="InterPro" id="IPR003200">
    <property type="entry name" value="Nict_dMeBzImd_PRibTrfase"/>
</dbReference>
<dbReference type="GO" id="GO:0009236">
    <property type="term" value="P:cobalamin biosynthetic process"/>
    <property type="evidence" value="ECO:0007669"/>
    <property type="project" value="UniProtKB-UniRule"/>
</dbReference>
<feature type="active site" description="Proton acceptor" evidence="10">
    <location>
        <position position="316"/>
    </location>
</feature>
<keyword evidence="12" id="KW-1185">Reference proteome</keyword>
<comment type="pathway">
    <text evidence="1 10">Nucleoside biosynthesis; alpha-ribazole biosynthesis; alpha-ribazole from 5,6-dimethylbenzimidazole: step 1/2.</text>
</comment>
<evidence type="ECO:0000256" key="5">
    <source>
        <dbReference type="ARBA" id="ARBA00022573"/>
    </source>
</evidence>
<comment type="similarity">
    <text evidence="2 10">Belongs to the CobT family.</text>
</comment>
<dbReference type="PANTHER" id="PTHR43463">
    <property type="entry name" value="NICOTINATE-NUCLEOTIDE--DIMETHYLBENZIMIDAZOLE PHOSPHORIBOSYLTRANSFERASE"/>
    <property type="match status" value="1"/>
</dbReference>
<dbReference type="EMBL" id="BFBR01000002">
    <property type="protein sequence ID" value="GBF57373.1"/>
    <property type="molecule type" value="Genomic_DNA"/>
</dbReference>
<evidence type="ECO:0000313" key="11">
    <source>
        <dbReference type="EMBL" id="GBF57373.1"/>
    </source>
</evidence>
<sequence length="349" mass="35661">MPHDACSSAPDQPARTPFDDIRALLVDLPGPDEAAIAATARRESQLIKPPGSLGRLEDITSWLAAWTGKSPPQVTRPIIAIFASDHGVATRGVSAYPQEVTRQMIDAMAAGGAAISVLAQQAGAGLKVYDLAVGKPTPDITTADAMSEQECVATMAYGMEVLAEGTDLLVLGEVGIGNTSVAAALALGLFGGNPAQWTGPGTGLEGRALAAKQDVVAQAVQRLDGQTDDALSVLARVGGREFAAIAGAILAARLQRIPVVLDGYMVCVAAAVLHRINPRALDHCLVGHVSKEPGHRLLLDLLGKKPVLDLGMALGEGTGAALAVQIIKSAVACHSGMATFAEAGVAGPS</sequence>
<dbReference type="InterPro" id="IPR017846">
    <property type="entry name" value="Nict_dMeBzImd_PRibTrfase_bact"/>
</dbReference>
<keyword evidence="6 10" id="KW-0328">Glycosyltransferase</keyword>
<dbReference type="PANTHER" id="PTHR43463:SF1">
    <property type="entry name" value="NICOTINATE-NUCLEOTIDE--DIMETHYLBENZIMIDAZOLE PHOSPHORIBOSYLTRANSFERASE"/>
    <property type="match status" value="1"/>
</dbReference>
<dbReference type="EC" id="2.4.2.21" evidence="3 10"/>
<dbReference type="HAMAP" id="MF_00230">
    <property type="entry name" value="CobT"/>
    <property type="match status" value="1"/>
</dbReference>
<dbReference type="GO" id="GO:0008939">
    <property type="term" value="F:nicotinate-nucleotide-dimethylbenzimidazole phosphoribosyltransferase activity"/>
    <property type="evidence" value="ECO:0007669"/>
    <property type="project" value="UniProtKB-UniRule"/>
</dbReference>
<dbReference type="CDD" id="cd02439">
    <property type="entry name" value="DMB-PRT_CobT"/>
    <property type="match status" value="1"/>
</dbReference>
<dbReference type="NCBIfam" id="NF000996">
    <property type="entry name" value="PRK00105.1"/>
    <property type="match status" value="1"/>
</dbReference>
<name>A0A2P2E8H6_9PROT</name>
<evidence type="ECO:0000256" key="7">
    <source>
        <dbReference type="ARBA" id="ARBA00022679"/>
    </source>
</evidence>
<evidence type="ECO:0000256" key="3">
    <source>
        <dbReference type="ARBA" id="ARBA00011991"/>
    </source>
</evidence>
<dbReference type="OrthoDB" id="9781491at2"/>
<dbReference type="Gene3D" id="3.40.50.10210">
    <property type="match status" value="1"/>
</dbReference>
<evidence type="ECO:0000256" key="4">
    <source>
        <dbReference type="ARBA" id="ARBA00015486"/>
    </source>
</evidence>
<dbReference type="RefSeq" id="WP_108984219.1">
    <property type="nucleotide sequence ID" value="NZ_BFBR01000002.1"/>
</dbReference>
<dbReference type="UniPathway" id="UPA00061">
    <property type="reaction ID" value="UER00516"/>
</dbReference>
<dbReference type="AlphaFoldDB" id="A0A2P2E8H6"/>
<dbReference type="NCBIfam" id="TIGR03160">
    <property type="entry name" value="cobT_DBIPRT"/>
    <property type="match status" value="1"/>
</dbReference>
<dbReference type="InterPro" id="IPR036087">
    <property type="entry name" value="Nict_dMeBzImd_PRibTrfase_sf"/>
</dbReference>
<organism evidence="11 12">
    <name type="scientific">Candidatus Phycosocius bacilliformis</name>
    <dbReference type="NCBI Taxonomy" id="1445552"/>
    <lineage>
        <taxon>Bacteria</taxon>
        <taxon>Pseudomonadati</taxon>
        <taxon>Pseudomonadota</taxon>
        <taxon>Alphaproteobacteria</taxon>
        <taxon>Caulobacterales</taxon>
        <taxon>Caulobacterales incertae sedis</taxon>
        <taxon>Candidatus Phycosocius</taxon>
    </lineage>
</organism>
<comment type="catalytic activity">
    <reaction evidence="9 10">
        <text>5,6-dimethylbenzimidazole + nicotinate beta-D-ribonucleotide = alpha-ribazole 5'-phosphate + nicotinate + H(+)</text>
        <dbReference type="Rhea" id="RHEA:11196"/>
        <dbReference type="ChEBI" id="CHEBI:15378"/>
        <dbReference type="ChEBI" id="CHEBI:15890"/>
        <dbReference type="ChEBI" id="CHEBI:32544"/>
        <dbReference type="ChEBI" id="CHEBI:57502"/>
        <dbReference type="ChEBI" id="CHEBI:57918"/>
        <dbReference type="EC" id="2.4.2.21"/>
    </reaction>
</comment>
<evidence type="ECO:0000256" key="10">
    <source>
        <dbReference type="HAMAP-Rule" id="MF_00230"/>
    </source>
</evidence>
<comment type="function">
    <text evidence="10">Catalyzes the synthesis of alpha-ribazole-5'-phosphate from nicotinate mononucleotide (NAMN) and 5,6-dimethylbenzimidazole (DMB).</text>
</comment>
<keyword evidence="5 10" id="KW-0169">Cobalamin biosynthesis</keyword>
<reference evidence="11 12" key="1">
    <citation type="journal article" date="2018" name="Genome Announc.">
        <title>Draft Genome Sequence of "Candidatus Phycosocius bacilliformis," an Alphaproteobacterial Ectosymbiont of the Hydrocarbon-Producing Green Alga Botryococcus braunii.</title>
        <authorList>
            <person name="Tanabe Y."/>
            <person name="Yamaguchi H."/>
            <person name="Watanabe M.M."/>
        </authorList>
    </citation>
    <scope>NUCLEOTIDE SEQUENCE [LARGE SCALE GENOMIC DNA]</scope>
    <source>
        <strain evidence="11 12">BOTRYCO-2</strain>
    </source>
</reference>
<evidence type="ECO:0000256" key="2">
    <source>
        <dbReference type="ARBA" id="ARBA00007110"/>
    </source>
</evidence>
<dbReference type="Pfam" id="PF02277">
    <property type="entry name" value="DBI_PRT"/>
    <property type="match status" value="1"/>
</dbReference>
<dbReference type="Proteomes" id="UP000245086">
    <property type="component" value="Unassembled WGS sequence"/>
</dbReference>
<keyword evidence="7 10" id="KW-0808">Transferase</keyword>
<dbReference type="InterPro" id="IPR023195">
    <property type="entry name" value="Nict_dMeBzImd_PRibTrfase_N"/>
</dbReference>
<evidence type="ECO:0000313" key="12">
    <source>
        <dbReference type="Proteomes" id="UP000245086"/>
    </source>
</evidence>
<accession>A0A2P2E8H6</accession>
<dbReference type="Gene3D" id="1.10.1610.10">
    <property type="match status" value="1"/>
</dbReference>
<protein>
    <recommendedName>
        <fullName evidence="4 10">Nicotinate-nucleotide--dimethylbenzimidazole phosphoribosyltransferase</fullName>
        <shortName evidence="10">NN:DBI PRT</shortName>
        <ecNumber evidence="3 10">2.4.2.21</ecNumber>
    </recommendedName>
    <alternativeName>
        <fullName evidence="8 10">N(1)-alpha-phosphoribosyltransferase</fullName>
    </alternativeName>
</protein>
<gene>
    <name evidence="11" type="primary">cobU</name>
    <name evidence="10" type="synonym">cobT</name>
    <name evidence="11" type="ORF">PbB2_01039</name>
</gene>
<evidence type="ECO:0000256" key="9">
    <source>
        <dbReference type="ARBA" id="ARBA00047340"/>
    </source>
</evidence>
<comment type="caution">
    <text evidence="11">The sequence shown here is derived from an EMBL/GenBank/DDBJ whole genome shotgun (WGS) entry which is preliminary data.</text>
</comment>
<evidence type="ECO:0000256" key="8">
    <source>
        <dbReference type="ARBA" id="ARBA00030686"/>
    </source>
</evidence>
<proteinExistence type="inferred from homology"/>
<evidence type="ECO:0000256" key="1">
    <source>
        <dbReference type="ARBA" id="ARBA00005049"/>
    </source>
</evidence>